<dbReference type="AlphaFoldDB" id="A0AAD9M4T2"/>
<sequence length="100" mass="11047">MADRRPGLLSFPGPRCRRCHLGRAPTLMLRLVSPVSGVAAPVHHPHLVCTYHKQLQLTCTIPLDSGSAGSTYNRVHHLAYLLSTHTYLRISRPTHFVAGT</sequence>
<organism evidence="1 2">
    <name type="scientific">Colletotrichum zoysiae</name>
    <dbReference type="NCBI Taxonomy" id="1216348"/>
    <lineage>
        <taxon>Eukaryota</taxon>
        <taxon>Fungi</taxon>
        <taxon>Dikarya</taxon>
        <taxon>Ascomycota</taxon>
        <taxon>Pezizomycotina</taxon>
        <taxon>Sordariomycetes</taxon>
        <taxon>Hypocreomycetidae</taxon>
        <taxon>Glomerellales</taxon>
        <taxon>Glomerellaceae</taxon>
        <taxon>Colletotrichum</taxon>
        <taxon>Colletotrichum graminicola species complex</taxon>
    </lineage>
</organism>
<reference evidence="1" key="1">
    <citation type="submission" date="2021-06" db="EMBL/GenBank/DDBJ databases">
        <title>Comparative genomics, transcriptomics and evolutionary studies reveal genomic signatures of adaptation to plant cell wall in hemibiotrophic fungi.</title>
        <authorList>
            <consortium name="DOE Joint Genome Institute"/>
            <person name="Baroncelli R."/>
            <person name="Diaz J.F."/>
            <person name="Benocci T."/>
            <person name="Peng M."/>
            <person name="Battaglia E."/>
            <person name="Haridas S."/>
            <person name="Andreopoulos W."/>
            <person name="Labutti K."/>
            <person name="Pangilinan J."/>
            <person name="Floch G.L."/>
            <person name="Makela M.R."/>
            <person name="Henrissat B."/>
            <person name="Grigoriev I.V."/>
            <person name="Crouch J.A."/>
            <person name="De Vries R.P."/>
            <person name="Sukno S.A."/>
            <person name="Thon M.R."/>
        </authorList>
    </citation>
    <scope>NUCLEOTIDE SEQUENCE</scope>
    <source>
        <strain evidence="1">MAFF235873</strain>
    </source>
</reference>
<dbReference type="EMBL" id="MU842823">
    <property type="protein sequence ID" value="KAK2033329.1"/>
    <property type="molecule type" value="Genomic_DNA"/>
</dbReference>
<name>A0AAD9M4T2_9PEZI</name>
<keyword evidence="2" id="KW-1185">Reference proteome</keyword>
<dbReference type="Proteomes" id="UP001232148">
    <property type="component" value="Unassembled WGS sequence"/>
</dbReference>
<proteinExistence type="predicted"/>
<gene>
    <name evidence="1" type="ORF">LX32DRAFT_105923</name>
</gene>
<evidence type="ECO:0000313" key="2">
    <source>
        <dbReference type="Proteomes" id="UP001232148"/>
    </source>
</evidence>
<evidence type="ECO:0000313" key="1">
    <source>
        <dbReference type="EMBL" id="KAK2033329.1"/>
    </source>
</evidence>
<comment type="caution">
    <text evidence="1">The sequence shown here is derived from an EMBL/GenBank/DDBJ whole genome shotgun (WGS) entry which is preliminary data.</text>
</comment>
<accession>A0AAD9M4T2</accession>
<protein>
    <submittedName>
        <fullName evidence="1">Uncharacterized protein</fullName>
    </submittedName>
</protein>